<organism evidence="2 3">
    <name type="scientific">Pyrocoelia pectoralis</name>
    <dbReference type="NCBI Taxonomy" id="417401"/>
    <lineage>
        <taxon>Eukaryota</taxon>
        <taxon>Metazoa</taxon>
        <taxon>Ecdysozoa</taxon>
        <taxon>Arthropoda</taxon>
        <taxon>Hexapoda</taxon>
        <taxon>Insecta</taxon>
        <taxon>Pterygota</taxon>
        <taxon>Neoptera</taxon>
        <taxon>Endopterygota</taxon>
        <taxon>Coleoptera</taxon>
        <taxon>Polyphaga</taxon>
        <taxon>Elateriformia</taxon>
        <taxon>Elateroidea</taxon>
        <taxon>Lampyridae</taxon>
        <taxon>Lampyrinae</taxon>
        <taxon>Pyrocoelia</taxon>
    </lineage>
</organism>
<protein>
    <submittedName>
        <fullName evidence="2">Uncharacterized protein</fullName>
    </submittedName>
</protein>
<dbReference type="EMBL" id="JAVRBK010000006">
    <property type="protein sequence ID" value="KAK5642791.1"/>
    <property type="molecule type" value="Genomic_DNA"/>
</dbReference>
<evidence type="ECO:0000313" key="2">
    <source>
        <dbReference type="EMBL" id="KAK5642791.1"/>
    </source>
</evidence>
<proteinExistence type="predicted"/>
<feature type="compositionally biased region" description="Acidic residues" evidence="1">
    <location>
        <begin position="72"/>
        <end position="83"/>
    </location>
</feature>
<dbReference type="Proteomes" id="UP001329430">
    <property type="component" value="Chromosome 6"/>
</dbReference>
<feature type="compositionally biased region" description="Acidic residues" evidence="1">
    <location>
        <begin position="51"/>
        <end position="64"/>
    </location>
</feature>
<keyword evidence="3" id="KW-1185">Reference proteome</keyword>
<comment type="caution">
    <text evidence="2">The sequence shown here is derived from an EMBL/GenBank/DDBJ whole genome shotgun (WGS) entry which is preliminary data.</text>
</comment>
<gene>
    <name evidence="2" type="ORF">RI129_008958</name>
</gene>
<accession>A0AAN7VC37</accession>
<name>A0AAN7VC37_9COLE</name>
<sequence length="131" mass="14845">MASSSKALTEQELRNILESEEFWEDLEDSSYSNIFVDEPDKEAVLDELEMLAEGSDVDEEDNEILSDHNSETEQENSESEDEELPIRSSWYGKDNTKWSKIPALRGRTPAHNLVTILPGLAGPARNDRPSY</sequence>
<evidence type="ECO:0000313" key="3">
    <source>
        <dbReference type="Proteomes" id="UP001329430"/>
    </source>
</evidence>
<feature type="region of interest" description="Disordered" evidence="1">
    <location>
        <begin position="51"/>
        <end position="89"/>
    </location>
</feature>
<evidence type="ECO:0000256" key="1">
    <source>
        <dbReference type="SAM" id="MobiDB-lite"/>
    </source>
</evidence>
<reference evidence="2 3" key="1">
    <citation type="journal article" date="2024" name="Insects">
        <title>An Improved Chromosome-Level Genome Assembly of the Firefly Pyrocoelia pectoralis.</title>
        <authorList>
            <person name="Fu X."/>
            <person name="Meyer-Rochow V.B."/>
            <person name="Ballantyne L."/>
            <person name="Zhu X."/>
        </authorList>
    </citation>
    <scope>NUCLEOTIDE SEQUENCE [LARGE SCALE GENOMIC DNA]</scope>
    <source>
        <strain evidence="2">XCY_ONT2</strain>
    </source>
</reference>
<dbReference type="AlphaFoldDB" id="A0AAN7VC37"/>